<dbReference type="AlphaFoldDB" id="Q144K7"/>
<evidence type="ECO:0000313" key="1">
    <source>
        <dbReference type="EMBL" id="ABE29232.1"/>
    </source>
</evidence>
<dbReference type="Proteomes" id="UP000001817">
    <property type="component" value="Chromosome 1"/>
</dbReference>
<protein>
    <submittedName>
        <fullName evidence="1">Uncharacterized protein</fullName>
    </submittedName>
</protein>
<sequence length="124" mass="13751">MTGVHHLTPAHCLAEVLPPQRRAQTPRTMLFHASIYEVFRQLCAGHRTEVCTLSRRVMLKPLSGPFQPSIRFFRLLLPAQSTTRLATRLPRGQLYGLTTFPLHHTTGLGSAFSPAGISTTCSDL</sequence>
<dbReference type="EMBL" id="CP000270">
    <property type="protein sequence ID" value="ABE29232.1"/>
    <property type="molecule type" value="Genomic_DNA"/>
</dbReference>
<dbReference type="STRING" id="266265.Bxe_A3760"/>
<proteinExistence type="predicted"/>
<name>Q144K7_PARXL</name>
<evidence type="ECO:0000313" key="2">
    <source>
        <dbReference type="Proteomes" id="UP000001817"/>
    </source>
</evidence>
<accession>Q144K7</accession>
<reference evidence="1 2" key="1">
    <citation type="journal article" date="2006" name="Proc. Natl. Acad. Sci. U.S.A.">
        <title>Burkholderia xenovorans LB400 harbors a multi-replicon, 9.73-Mbp genome shaped for versatility.</title>
        <authorList>
            <person name="Chain P.S."/>
            <person name="Denef V.J."/>
            <person name="Konstantinidis K.T."/>
            <person name="Vergez L.M."/>
            <person name="Agullo L."/>
            <person name="Reyes V.L."/>
            <person name="Hauser L."/>
            <person name="Cordova M."/>
            <person name="Gomez L."/>
            <person name="Gonzalez M."/>
            <person name="Land M."/>
            <person name="Lao V."/>
            <person name="Larimer F."/>
            <person name="LiPuma J.J."/>
            <person name="Mahenthiralingam E."/>
            <person name="Malfatti S.A."/>
            <person name="Marx C.J."/>
            <person name="Parnell J.J."/>
            <person name="Ramette A."/>
            <person name="Richardson P."/>
            <person name="Seeger M."/>
            <person name="Smith D."/>
            <person name="Spilker T."/>
            <person name="Sul W.J."/>
            <person name="Tsoi T.V."/>
            <person name="Ulrich L.E."/>
            <person name="Zhulin I.B."/>
            <person name="Tiedje J.M."/>
        </authorList>
    </citation>
    <scope>NUCLEOTIDE SEQUENCE [LARGE SCALE GENOMIC DNA]</scope>
    <source>
        <strain evidence="1 2">LB400</strain>
    </source>
</reference>
<gene>
    <name evidence="1" type="ORF">Bxe_A3760</name>
</gene>
<organism evidence="1 2">
    <name type="scientific">Paraburkholderia xenovorans (strain LB400)</name>
    <dbReference type="NCBI Taxonomy" id="266265"/>
    <lineage>
        <taxon>Bacteria</taxon>
        <taxon>Pseudomonadati</taxon>
        <taxon>Pseudomonadota</taxon>
        <taxon>Betaproteobacteria</taxon>
        <taxon>Burkholderiales</taxon>
        <taxon>Burkholderiaceae</taxon>
        <taxon>Paraburkholderia</taxon>
    </lineage>
</organism>
<dbReference type="KEGG" id="bxe:Bxe_A3760"/>
<keyword evidence="2" id="KW-1185">Reference proteome</keyword>